<evidence type="ECO:0000313" key="4">
    <source>
        <dbReference type="Proteomes" id="UP000664332"/>
    </source>
</evidence>
<dbReference type="InterPro" id="IPR006015">
    <property type="entry name" value="Universal_stress_UspA"/>
</dbReference>
<dbReference type="CDD" id="cd00293">
    <property type="entry name" value="USP-like"/>
    <property type="match status" value="1"/>
</dbReference>
<reference evidence="3" key="1">
    <citation type="submission" date="2021-03" db="EMBL/GenBank/DDBJ databases">
        <authorList>
            <person name="Sun Q."/>
        </authorList>
    </citation>
    <scope>NUCLEOTIDE SEQUENCE</scope>
    <source>
        <strain evidence="3">CCM 8862</strain>
    </source>
</reference>
<protein>
    <submittedName>
        <fullName evidence="3">Universal stress protein</fullName>
    </submittedName>
</protein>
<evidence type="ECO:0000259" key="2">
    <source>
        <dbReference type="Pfam" id="PF00582"/>
    </source>
</evidence>
<accession>A0A939E2G5</accession>
<comment type="similarity">
    <text evidence="1">Belongs to the universal stress protein A family.</text>
</comment>
<dbReference type="EMBL" id="JAFLEQ010000017">
    <property type="protein sequence ID" value="MBN9645224.1"/>
    <property type="molecule type" value="Genomic_DNA"/>
</dbReference>
<dbReference type="SUPFAM" id="SSF52402">
    <property type="entry name" value="Adenine nucleotide alpha hydrolases-like"/>
    <property type="match status" value="1"/>
</dbReference>
<dbReference type="AlphaFoldDB" id="A0A939E2G5"/>
<dbReference type="PANTHER" id="PTHR31964">
    <property type="entry name" value="ADENINE NUCLEOTIDE ALPHA HYDROLASES-LIKE SUPERFAMILY PROTEIN"/>
    <property type="match status" value="1"/>
</dbReference>
<comment type="caution">
    <text evidence="3">The sequence shown here is derived from an EMBL/GenBank/DDBJ whole genome shotgun (WGS) entry which is preliminary data.</text>
</comment>
<dbReference type="RefSeq" id="WP_207279690.1">
    <property type="nucleotide sequence ID" value="NZ_JAFLEQ010000017.1"/>
</dbReference>
<dbReference type="Pfam" id="PF00582">
    <property type="entry name" value="Usp"/>
    <property type="match status" value="1"/>
</dbReference>
<evidence type="ECO:0000313" key="3">
    <source>
        <dbReference type="EMBL" id="MBN9645224.1"/>
    </source>
</evidence>
<evidence type="ECO:0000256" key="1">
    <source>
        <dbReference type="ARBA" id="ARBA00008791"/>
    </source>
</evidence>
<gene>
    <name evidence="3" type="ORF">JZY06_11470</name>
</gene>
<organism evidence="3 4">
    <name type="scientific">Corynebacterium mendelii</name>
    <dbReference type="NCBI Taxonomy" id="2765362"/>
    <lineage>
        <taxon>Bacteria</taxon>
        <taxon>Bacillati</taxon>
        <taxon>Actinomycetota</taxon>
        <taxon>Actinomycetes</taxon>
        <taxon>Mycobacteriales</taxon>
        <taxon>Corynebacteriaceae</taxon>
        <taxon>Corynebacterium</taxon>
    </lineage>
</organism>
<feature type="domain" description="UspA" evidence="2">
    <location>
        <begin position="6"/>
        <end position="153"/>
    </location>
</feature>
<dbReference type="PRINTS" id="PR01438">
    <property type="entry name" value="UNVRSLSTRESS"/>
</dbReference>
<proteinExistence type="inferred from homology"/>
<dbReference type="InterPro" id="IPR006016">
    <property type="entry name" value="UspA"/>
</dbReference>
<keyword evidence="4" id="KW-1185">Reference proteome</keyword>
<dbReference type="InterPro" id="IPR014729">
    <property type="entry name" value="Rossmann-like_a/b/a_fold"/>
</dbReference>
<dbReference type="Gene3D" id="3.40.50.620">
    <property type="entry name" value="HUPs"/>
    <property type="match status" value="1"/>
</dbReference>
<name>A0A939E2G5_9CORY</name>
<dbReference type="Proteomes" id="UP000664332">
    <property type="component" value="Unassembled WGS sequence"/>
</dbReference>
<dbReference type="PANTHER" id="PTHR31964:SF113">
    <property type="entry name" value="USPA DOMAIN-CONTAINING PROTEIN"/>
    <property type="match status" value="1"/>
</dbReference>
<sequence>MQQSTTVLIAYDGSEEARRGLEYAVALFTGSSLEVVTAYESISRQAMKTAGAPGVAVVDLTEDAASEDPAYTEAMATCREGAEIIKQLGADCGAHLVETTTSIWSAIVDAAFDLGADVIVTGTRATGGVKGFLQSSTSETVLHNSGLPVLIVPPKNTRPR</sequence>